<accession>A0A1Y5Q3D6</accession>
<proteinExistence type="predicted"/>
<name>A0A1Y5Q3D6_9GAMM</name>
<dbReference type="EMBL" id="FLTS01000001">
    <property type="protein sequence ID" value="SBV36798.1"/>
    <property type="molecule type" value="Genomic_DNA"/>
</dbReference>
<evidence type="ECO:0000313" key="1">
    <source>
        <dbReference type="EMBL" id="SBV36798.1"/>
    </source>
</evidence>
<gene>
    <name evidence="1" type="ORF">STPYR_11728</name>
</gene>
<protein>
    <submittedName>
        <fullName evidence="1">Uncharacterized protein</fullName>
    </submittedName>
</protein>
<organism evidence="1">
    <name type="scientific">uncultured Stenotrophomonas sp</name>
    <dbReference type="NCBI Taxonomy" id="165438"/>
    <lineage>
        <taxon>Bacteria</taxon>
        <taxon>Pseudomonadati</taxon>
        <taxon>Pseudomonadota</taxon>
        <taxon>Gammaproteobacteria</taxon>
        <taxon>Lysobacterales</taxon>
        <taxon>Lysobacteraceae</taxon>
        <taxon>Stenotrophomonas</taxon>
        <taxon>environmental samples</taxon>
    </lineage>
</organism>
<dbReference type="AlphaFoldDB" id="A0A1Y5Q3D6"/>
<sequence>MSMQSPNMHIPRHSRIHAGRQSGIGLVQVMLVLLLVAATLGAGAILLQSKKAPSQALTQEQDLRWADEAIVAFAAAHSRLPCPATLPNQPENCSTGHDKGWLPWRSLVGASGNGPQVGPMAYMVYRGDTGNQLDLAAIGNAYQPAGLDGKNREIVVATDDKGEPTETREMGSINGLDLCRTLALATDATPSATLANVQARSGLPVNVAYGIAAAGPQVGTTGRLDDNNANTAAKGLEAPWREWDSGYDDRVRIRTFDTVGQMLGCRMQSDHTAAAASAPVPFAMAAVTDSLPTYDVSLASMDMLAAAVTMHDTLAALQDNNVGNTNASVVAAGFAQAVAIAAVVLSAGQITDAISTMVTEAVDLVRAIATCIASLGATCWEVPIKATGLAVATVGGVVAQAVALGIKIGALVPTAEALAMTIDARDRAKKAAEEKPADLKSTIKQMACDLYGNDPPENLPDADHPDYKPYPYSDNPCIKLDKDGKQIPNSEKVKVDADGYPIPKRGADGKPMFSPDGVPLYESEPVFDNDPPGLDDKRDLAKAQWDALAEHSTLLFTNRISPWSGEPADAPESTEIWKRISPYSDDLDQSGRRYRKEVCDYLGPNKGEYNSNCDFVGSDEVTASDGTKSTVMKGAYSKPRYVFDSDKAVAEAIAKRKFAEAWVVANRSVEEAKKEREEQEDRWKQWFEGKDGAKAIFDGMVEEKNTDCAKDQTDKVNKQKCENAVEAVTYIDTCKRHDIDPDDPGKKISVEDTNLNATCRIQMQKKLTATKAKEQDALAQMTDQATKYSDAPAPRMAYPSGWFHHAIEIIKDADGNPTDYKWLDSRNDDRNKESYSWACQVDGKDAICWGERWVPYYAPEPYTGSVAPLLLTSGLELADKKTCEFFNGTWIGGWGNANKRGIYCQRYPYSRGYDDWMRAQEATELARIAYEGEDGNGGLKKEFDNLEAQYQALLGTDLAEPGGKNASPVSFGAETVLERADARGSVGPQPVTMP</sequence>
<reference evidence="1" key="1">
    <citation type="submission" date="2016-03" db="EMBL/GenBank/DDBJ databases">
        <authorList>
            <person name="Ploux O."/>
        </authorList>
    </citation>
    <scope>NUCLEOTIDE SEQUENCE</scope>
    <source>
        <strain evidence="1">UC10</strain>
    </source>
</reference>